<protein>
    <submittedName>
        <fullName evidence="1">Uncharacterized protein</fullName>
    </submittedName>
</protein>
<proteinExistence type="predicted"/>
<accession>A0A0E9TUF5</accession>
<organism evidence="1">
    <name type="scientific">Anguilla anguilla</name>
    <name type="common">European freshwater eel</name>
    <name type="synonym">Muraena anguilla</name>
    <dbReference type="NCBI Taxonomy" id="7936"/>
    <lineage>
        <taxon>Eukaryota</taxon>
        <taxon>Metazoa</taxon>
        <taxon>Chordata</taxon>
        <taxon>Craniata</taxon>
        <taxon>Vertebrata</taxon>
        <taxon>Euteleostomi</taxon>
        <taxon>Actinopterygii</taxon>
        <taxon>Neopterygii</taxon>
        <taxon>Teleostei</taxon>
        <taxon>Anguilliformes</taxon>
        <taxon>Anguillidae</taxon>
        <taxon>Anguilla</taxon>
    </lineage>
</organism>
<dbReference type="AlphaFoldDB" id="A0A0E9TUF5"/>
<evidence type="ECO:0000313" key="1">
    <source>
        <dbReference type="EMBL" id="JAH57206.1"/>
    </source>
</evidence>
<reference evidence="1" key="2">
    <citation type="journal article" date="2015" name="Fish Shellfish Immunol.">
        <title>Early steps in the European eel (Anguilla anguilla)-Vibrio vulnificus interaction in the gills: Role of the RtxA13 toxin.</title>
        <authorList>
            <person name="Callol A."/>
            <person name="Pajuelo D."/>
            <person name="Ebbesson L."/>
            <person name="Teles M."/>
            <person name="MacKenzie S."/>
            <person name="Amaro C."/>
        </authorList>
    </citation>
    <scope>NUCLEOTIDE SEQUENCE</scope>
</reference>
<sequence>MPLTIGVQISCKCATAHVATLLMCSALMNSTTQTD</sequence>
<name>A0A0E9TUF5_ANGAN</name>
<dbReference type="EMBL" id="GBXM01051371">
    <property type="protein sequence ID" value="JAH57206.1"/>
    <property type="molecule type" value="Transcribed_RNA"/>
</dbReference>
<reference evidence="1" key="1">
    <citation type="submission" date="2014-11" db="EMBL/GenBank/DDBJ databases">
        <authorList>
            <person name="Amaro Gonzalez C."/>
        </authorList>
    </citation>
    <scope>NUCLEOTIDE SEQUENCE</scope>
</reference>